<feature type="region of interest" description="Disordered" evidence="1">
    <location>
        <begin position="118"/>
        <end position="153"/>
    </location>
</feature>
<feature type="region of interest" description="Disordered" evidence="1">
    <location>
        <begin position="1"/>
        <end position="78"/>
    </location>
</feature>
<sequence>MVIDCALSPPSTASNSNRSTPACSPILRKRSRSPTPQDSQGDAMVEKGSDHSSDKSPSTPEQCVQRSYSAQSGRSGAKNSKLFVLQAEKYATFLCKADQIDHEWQRSDAQRCQFSGFPQANSGSLAFTDERHPPPWSDSRYQPHSGYADEVLN</sequence>
<evidence type="ECO:0000256" key="1">
    <source>
        <dbReference type="SAM" id="MobiDB-lite"/>
    </source>
</evidence>
<dbReference type="EMBL" id="KB559457">
    <property type="protein sequence ID" value="EMP29039.1"/>
    <property type="molecule type" value="Genomic_DNA"/>
</dbReference>
<evidence type="ECO:0000313" key="2">
    <source>
        <dbReference type="EMBL" id="EMP29039.1"/>
    </source>
</evidence>
<organism evidence="2 3">
    <name type="scientific">Chelonia mydas</name>
    <name type="common">Green sea-turtle</name>
    <name type="synonym">Chelonia agassizi</name>
    <dbReference type="NCBI Taxonomy" id="8469"/>
    <lineage>
        <taxon>Eukaryota</taxon>
        <taxon>Metazoa</taxon>
        <taxon>Chordata</taxon>
        <taxon>Craniata</taxon>
        <taxon>Vertebrata</taxon>
        <taxon>Euteleostomi</taxon>
        <taxon>Archelosauria</taxon>
        <taxon>Testudinata</taxon>
        <taxon>Testudines</taxon>
        <taxon>Cryptodira</taxon>
        <taxon>Durocryptodira</taxon>
        <taxon>Americhelydia</taxon>
        <taxon>Chelonioidea</taxon>
        <taxon>Cheloniidae</taxon>
        <taxon>Chelonia</taxon>
    </lineage>
</organism>
<dbReference type="Proteomes" id="UP000031443">
    <property type="component" value="Unassembled WGS sequence"/>
</dbReference>
<reference evidence="3" key="1">
    <citation type="journal article" date="2013" name="Nat. Genet.">
        <title>The draft genomes of soft-shell turtle and green sea turtle yield insights into the development and evolution of the turtle-specific body plan.</title>
        <authorList>
            <person name="Wang Z."/>
            <person name="Pascual-Anaya J."/>
            <person name="Zadissa A."/>
            <person name="Li W."/>
            <person name="Niimura Y."/>
            <person name="Huang Z."/>
            <person name="Li C."/>
            <person name="White S."/>
            <person name="Xiong Z."/>
            <person name="Fang D."/>
            <person name="Wang B."/>
            <person name="Ming Y."/>
            <person name="Chen Y."/>
            <person name="Zheng Y."/>
            <person name="Kuraku S."/>
            <person name="Pignatelli M."/>
            <person name="Herrero J."/>
            <person name="Beal K."/>
            <person name="Nozawa M."/>
            <person name="Li Q."/>
            <person name="Wang J."/>
            <person name="Zhang H."/>
            <person name="Yu L."/>
            <person name="Shigenobu S."/>
            <person name="Wang J."/>
            <person name="Liu J."/>
            <person name="Flicek P."/>
            <person name="Searle S."/>
            <person name="Wang J."/>
            <person name="Kuratani S."/>
            <person name="Yin Y."/>
            <person name="Aken B."/>
            <person name="Zhang G."/>
            <person name="Irie N."/>
        </authorList>
    </citation>
    <scope>NUCLEOTIDE SEQUENCE [LARGE SCALE GENOMIC DNA]</scope>
</reference>
<evidence type="ECO:0000313" key="3">
    <source>
        <dbReference type="Proteomes" id="UP000031443"/>
    </source>
</evidence>
<feature type="compositionally biased region" description="Polar residues" evidence="1">
    <location>
        <begin position="9"/>
        <end position="22"/>
    </location>
</feature>
<dbReference type="AlphaFoldDB" id="M7AWB6"/>
<keyword evidence="3" id="KW-1185">Reference proteome</keyword>
<feature type="compositionally biased region" description="Polar residues" evidence="1">
    <location>
        <begin position="55"/>
        <end position="78"/>
    </location>
</feature>
<accession>M7AWB6</accession>
<name>M7AWB6_CHEMY</name>
<proteinExistence type="predicted"/>
<protein>
    <submittedName>
        <fullName evidence="2">GRAM domain-containing protein 1B</fullName>
    </submittedName>
</protein>
<feature type="compositionally biased region" description="Basic and acidic residues" evidence="1">
    <location>
        <begin position="44"/>
        <end position="54"/>
    </location>
</feature>
<gene>
    <name evidence="2" type="ORF">UY3_13869</name>
</gene>